<dbReference type="GO" id="GO:0005524">
    <property type="term" value="F:ATP binding"/>
    <property type="evidence" value="ECO:0007669"/>
    <property type="project" value="UniProtKB-KW"/>
</dbReference>
<dbReference type="Gene3D" id="1.10.730.10">
    <property type="entry name" value="Isoleucyl-tRNA Synthetase, Domain 1"/>
    <property type="match status" value="1"/>
</dbReference>
<keyword evidence="8 10" id="KW-0030">Aminoacyl-tRNA synthetase</keyword>
<evidence type="ECO:0000256" key="5">
    <source>
        <dbReference type="ARBA" id="ARBA00022741"/>
    </source>
</evidence>
<keyword evidence="7 10" id="KW-0648">Protein biosynthesis</keyword>
<dbReference type="PANTHER" id="PTHR43326:SF1">
    <property type="entry name" value="METHIONINE--TRNA LIGASE, MITOCHONDRIAL"/>
    <property type="match status" value="1"/>
</dbReference>
<dbReference type="FunFam" id="2.170.220.10:FF:000002">
    <property type="entry name" value="Methionine--tRNA ligase"/>
    <property type="match status" value="1"/>
</dbReference>
<reference evidence="12 13" key="1">
    <citation type="journal article" date="2015" name="Genome Announc.">
        <title>Complete Genome Sequence of Mycoplasma meleagridis, a Possible Emerging Pathogen in Chickens.</title>
        <authorList>
            <person name="Abolnik C."/>
        </authorList>
    </citation>
    <scope>NUCLEOTIDE SEQUENCE [LARGE SCALE GENOMIC DNA]</scope>
    <source>
        <strain evidence="12 13">B2096 8B</strain>
    </source>
</reference>
<evidence type="ECO:0000256" key="9">
    <source>
        <dbReference type="ARBA" id="ARBA00030904"/>
    </source>
</evidence>
<dbReference type="InterPro" id="IPR033911">
    <property type="entry name" value="MetRS_core"/>
</dbReference>
<evidence type="ECO:0000256" key="8">
    <source>
        <dbReference type="ARBA" id="ARBA00023146"/>
    </source>
</evidence>
<dbReference type="EC" id="6.1.1.10" evidence="2"/>
<dbReference type="GO" id="GO:0006431">
    <property type="term" value="P:methionyl-tRNA aminoacylation"/>
    <property type="evidence" value="ECO:0007669"/>
    <property type="project" value="InterPro"/>
</dbReference>
<comment type="function">
    <text evidence="1">Is required not only for elongation of protein synthesis but also for the initiation of all mRNA translation through initiator tRNA(fMet) aminoacylation.</text>
</comment>
<dbReference type="NCBIfam" id="TIGR00398">
    <property type="entry name" value="metG"/>
    <property type="match status" value="1"/>
</dbReference>
<feature type="domain" description="Methionyl/Leucyl tRNA synthetase" evidence="11">
    <location>
        <begin position="151"/>
        <end position="371"/>
    </location>
</feature>
<feature type="domain" description="Methionyl/Leucyl tRNA synthetase" evidence="11">
    <location>
        <begin position="6"/>
        <end position="137"/>
    </location>
</feature>
<accession>A0A0D5ZJD9</accession>
<evidence type="ECO:0000256" key="3">
    <source>
        <dbReference type="ARBA" id="ARBA00018753"/>
    </source>
</evidence>
<evidence type="ECO:0000256" key="4">
    <source>
        <dbReference type="ARBA" id="ARBA00022598"/>
    </source>
</evidence>
<dbReference type="PATRIC" id="fig|29556.3.peg.153"/>
<evidence type="ECO:0000256" key="10">
    <source>
        <dbReference type="RuleBase" id="RU363039"/>
    </source>
</evidence>
<dbReference type="InterPro" id="IPR014729">
    <property type="entry name" value="Rossmann-like_a/b/a_fold"/>
</dbReference>
<keyword evidence="4 10" id="KW-0436">Ligase</keyword>
<dbReference type="InterPro" id="IPR014758">
    <property type="entry name" value="Met-tRNA_synth"/>
</dbReference>
<proteinExistence type="inferred from homology"/>
<protein>
    <recommendedName>
        <fullName evidence="3">Methionine--tRNA ligase</fullName>
        <ecNumber evidence="2">6.1.1.10</ecNumber>
    </recommendedName>
    <alternativeName>
        <fullName evidence="9">Methionyl-tRNA synthetase</fullName>
    </alternativeName>
</protein>
<dbReference type="InterPro" id="IPR009080">
    <property type="entry name" value="tRNAsynth_Ia_anticodon-bd"/>
</dbReference>
<name>A0A0D5ZJD9_9BACT</name>
<dbReference type="InterPro" id="IPR041872">
    <property type="entry name" value="Anticodon_Met"/>
</dbReference>
<dbReference type="PRINTS" id="PR01041">
    <property type="entry name" value="TRNASYNTHMET"/>
</dbReference>
<dbReference type="EMBL" id="CP011021">
    <property type="protein sequence ID" value="AKA49809.1"/>
    <property type="molecule type" value="Genomic_DNA"/>
</dbReference>
<keyword evidence="5 10" id="KW-0547">Nucleotide-binding</keyword>
<dbReference type="SUPFAM" id="SSF52374">
    <property type="entry name" value="Nucleotidylyl transferase"/>
    <property type="match status" value="1"/>
</dbReference>
<dbReference type="HOGENOM" id="CLU_009710_9_2_14"/>
<dbReference type="Gene3D" id="3.40.50.620">
    <property type="entry name" value="HUPs"/>
    <property type="match status" value="1"/>
</dbReference>
<dbReference type="Pfam" id="PF09334">
    <property type="entry name" value="tRNA-synt_1g"/>
    <property type="match status" value="2"/>
</dbReference>
<evidence type="ECO:0000256" key="6">
    <source>
        <dbReference type="ARBA" id="ARBA00022840"/>
    </source>
</evidence>
<dbReference type="AlphaFoldDB" id="A0A0D5ZJD9"/>
<evidence type="ECO:0000313" key="13">
    <source>
        <dbReference type="Proteomes" id="UP000032722"/>
    </source>
</evidence>
<sequence length="516" mass="59855">MKKTFYITTPIYYASGNLHIGHLYTTTVAWVIANYKKTLGYDVKMLTGSDEHGQKIAQKAAESKMDPQSFVDNLVVKYHQLWKDYQIDFDIFSRTTNPKHKDSVSKIFEFFKEKGFIYKGEYQGLYSVSDEEFVLETQAVKKDGKLFHPLSGHELVLVSENTYFFKMSLFTNWLINYIKEHPNFLAPLKTVNEIENNFLNKGVEDLSVTRTNVSWGIPVSSDPEHTLYVWLDALCNYITMLGYDPTNPSGSEEFNKYWASENAEVVHILGKEIARFHMIYWPIFLKGLNLKMPTRIQSHGWIVTPTGKMSKSKGNVIDPYELLESFHPEMVKYYLVAHMSLGEDGIFDLEHFVDVINSELINNYGNLISRTIKMYRNSFDSPIKYNVSNLEIDQKIEDSIKKSKVEFISLFDEYKIDKALKVAINLSSELNKYIDETAPWTLKENLPRLEQVLIRLLNGIYAISSYLQVVLKSKSQEVSKVLNIDSFDMDKIDDFHKFDNVLPEDSYILFKRIVKK</sequence>
<dbReference type="InterPro" id="IPR015413">
    <property type="entry name" value="Methionyl/Leucyl_tRNA_Synth"/>
</dbReference>
<keyword evidence="6 10" id="KW-0067">ATP-binding</keyword>
<dbReference type="Proteomes" id="UP000032722">
    <property type="component" value="Chromosome"/>
</dbReference>
<dbReference type="PANTHER" id="PTHR43326">
    <property type="entry name" value="METHIONYL-TRNA SYNTHETASE"/>
    <property type="match status" value="1"/>
</dbReference>
<dbReference type="SUPFAM" id="SSF47323">
    <property type="entry name" value="Anticodon-binding domain of a subclass of class I aminoacyl-tRNA synthetases"/>
    <property type="match status" value="1"/>
</dbReference>
<evidence type="ECO:0000256" key="1">
    <source>
        <dbReference type="ARBA" id="ARBA00003314"/>
    </source>
</evidence>
<organism evidence="13">
    <name type="scientific">Mycoplasmopsis gallinacea</name>
    <dbReference type="NCBI Taxonomy" id="29556"/>
    <lineage>
        <taxon>Bacteria</taxon>
        <taxon>Bacillati</taxon>
        <taxon>Mycoplasmatota</taxon>
        <taxon>Mycoplasmoidales</taxon>
        <taxon>Metamycoplasmataceae</taxon>
        <taxon>Mycoplasmopsis</taxon>
    </lineage>
</organism>
<evidence type="ECO:0000313" key="12">
    <source>
        <dbReference type="EMBL" id="AKA49809.1"/>
    </source>
</evidence>
<comment type="similarity">
    <text evidence="10">Belongs to the class-I aminoacyl-tRNA synthetase family.</text>
</comment>
<evidence type="ECO:0000256" key="7">
    <source>
        <dbReference type="ARBA" id="ARBA00022917"/>
    </source>
</evidence>
<gene>
    <name evidence="12" type="ORF">VO56_00775</name>
</gene>
<evidence type="ECO:0000256" key="2">
    <source>
        <dbReference type="ARBA" id="ARBA00012838"/>
    </source>
</evidence>
<dbReference type="CDD" id="cd00814">
    <property type="entry name" value="MetRS_core"/>
    <property type="match status" value="1"/>
</dbReference>
<evidence type="ECO:0000259" key="11">
    <source>
        <dbReference type="Pfam" id="PF09334"/>
    </source>
</evidence>
<dbReference type="KEGG" id="mgb:VO56_00775"/>
<dbReference type="Gene3D" id="2.170.220.10">
    <property type="match status" value="1"/>
</dbReference>
<dbReference type="InterPro" id="IPR023457">
    <property type="entry name" value="Met-tRNA_synth_2"/>
</dbReference>
<dbReference type="GO" id="GO:0004825">
    <property type="term" value="F:methionine-tRNA ligase activity"/>
    <property type="evidence" value="ECO:0007669"/>
    <property type="project" value="UniProtKB-EC"/>
</dbReference>
<dbReference type="CDD" id="cd07957">
    <property type="entry name" value="Anticodon_Ia_Met"/>
    <property type="match status" value="1"/>
</dbReference>